<accession>A0A917W3N4</accession>
<dbReference type="PANTHER" id="PTHR33885">
    <property type="entry name" value="PHAGE SHOCK PROTEIN C"/>
    <property type="match status" value="1"/>
</dbReference>
<evidence type="ECO:0000256" key="6">
    <source>
        <dbReference type="SAM" id="Phobius"/>
    </source>
</evidence>
<keyword evidence="5 6" id="KW-0472">Membrane</keyword>
<reference evidence="8" key="1">
    <citation type="journal article" date="2014" name="Int. J. Syst. Evol. Microbiol.">
        <title>Complete genome sequence of Corynebacterium casei LMG S-19264T (=DSM 44701T), isolated from a smear-ripened cheese.</title>
        <authorList>
            <consortium name="US DOE Joint Genome Institute (JGI-PGF)"/>
            <person name="Walter F."/>
            <person name="Albersmeier A."/>
            <person name="Kalinowski J."/>
            <person name="Ruckert C."/>
        </authorList>
    </citation>
    <scope>NUCLEOTIDE SEQUENCE</scope>
    <source>
        <strain evidence="8">CGMCC 4.7306</strain>
    </source>
</reference>
<dbReference type="AlphaFoldDB" id="A0A917W3N4"/>
<gene>
    <name evidence="8" type="ORF">GCM10011575_23460</name>
</gene>
<evidence type="ECO:0000256" key="3">
    <source>
        <dbReference type="ARBA" id="ARBA00022692"/>
    </source>
</evidence>
<sequence length="93" mass="10214">MARTLDLDTEMRHSGGIDAAGPAALATSRRKPDMPTLARPRNDRMIAGVCSALGRRFGIPTNIVRLIFVLSCLLPGPQFILYIIGWVLIPNER</sequence>
<feature type="domain" description="Phage shock protein PspC N-terminal" evidence="7">
    <location>
        <begin position="36"/>
        <end position="92"/>
    </location>
</feature>
<organism evidence="8 9">
    <name type="scientific">Microlunatus endophyticus</name>
    <dbReference type="NCBI Taxonomy" id="1716077"/>
    <lineage>
        <taxon>Bacteria</taxon>
        <taxon>Bacillati</taxon>
        <taxon>Actinomycetota</taxon>
        <taxon>Actinomycetes</taxon>
        <taxon>Propionibacteriales</taxon>
        <taxon>Propionibacteriaceae</taxon>
        <taxon>Microlunatus</taxon>
    </lineage>
</organism>
<evidence type="ECO:0000256" key="5">
    <source>
        <dbReference type="ARBA" id="ARBA00023136"/>
    </source>
</evidence>
<keyword evidence="2" id="KW-1003">Cell membrane</keyword>
<dbReference type="Proteomes" id="UP000613840">
    <property type="component" value="Unassembled WGS sequence"/>
</dbReference>
<evidence type="ECO:0000259" key="7">
    <source>
        <dbReference type="Pfam" id="PF04024"/>
    </source>
</evidence>
<dbReference type="EMBL" id="BMMZ01000005">
    <property type="protein sequence ID" value="GGL64341.1"/>
    <property type="molecule type" value="Genomic_DNA"/>
</dbReference>
<comment type="caution">
    <text evidence="8">The sequence shown here is derived from an EMBL/GenBank/DDBJ whole genome shotgun (WGS) entry which is preliminary data.</text>
</comment>
<dbReference type="InterPro" id="IPR007168">
    <property type="entry name" value="Phageshock_PspC_N"/>
</dbReference>
<keyword evidence="3 6" id="KW-0812">Transmembrane</keyword>
<keyword evidence="9" id="KW-1185">Reference proteome</keyword>
<evidence type="ECO:0000256" key="2">
    <source>
        <dbReference type="ARBA" id="ARBA00022475"/>
    </source>
</evidence>
<evidence type="ECO:0000313" key="8">
    <source>
        <dbReference type="EMBL" id="GGL64341.1"/>
    </source>
</evidence>
<dbReference type="GO" id="GO:0005886">
    <property type="term" value="C:plasma membrane"/>
    <property type="evidence" value="ECO:0007669"/>
    <property type="project" value="UniProtKB-SubCell"/>
</dbReference>
<dbReference type="InterPro" id="IPR052027">
    <property type="entry name" value="PspC"/>
</dbReference>
<comment type="subcellular location">
    <subcellularLocation>
        <location evidence="1">Cell membrane</location>
        <topology evidence="1">Single-pass membrane protein</topology>
    </subcellularLocation>
</comment>
<name>A0A917W3N4_9ACTN</name>
<protein>
    <recommendedName>
        <fullName evidence="7">Phage shock protein PspC N-terminal domain-containing protein</fullName>
    </recommendedName>
</protein>
<evidence type="ECO:0000256" key="1">
    <source>
        <dbReference type="ARBA" id="ARBA00004162"/>
    </source>
</evidence>
<proteinExistence type="predicted"/>
<dbReference type="Pfam" id="PF04024">
    <property type="entry name" value="PspC"/>
    <property type="match status" value="1"/>
</dbReference>
<dbReference type="PANTHER" id="PTHR33885:SF3">
    <property type="entry name" value="PHAGE SHOCK PROTEIN C"/>
    <property type="match status" value="1"/>
</dbReference>
<keyword evidence="4 6" id="KW-1133">Transmembrane helix</keyword>
<reference evidence="8" key="2">
    <citation type="submission" date="2020-09" db="EMBL/GenBank/DDBJ databases">
        <authorList>
            <person name="Sun Q."/>
            <person name="Zhou Y."/>
        </authorList>
    </citation>
    <scope>NUCLEOTIDE SEQUENCE</scope>
    <source>
        <strain evidence="8">CGMCC 4.7306</strain>
    </source>
</reference>
<feature type="transmembrane region" description="Helical" evidence="6">
    <location>
        <begin position="63"/>
        <end position="89"/>
    </location>
</feature>
<evidence type="ECO:0000256" key="4">
    <source>
        <dbReference type="ARBA" id="ARBA00022989"/>
    </source>
</evidence>
<evidence type="ECO:0000313" key="9">
    <source>
        <dbReference type="Proteomes" id="UP000613840"/>
    </source>
</evidence>